<evidence type="ECO:0000313" key="9">
    <source>
        <dbReference type="Proteomes" id="UP000823046"/>
    </source>
</evidence>
<dbReference type="Gene3D" id="3.40.309.10">
    <property type="entry name" value="Aldehyde Dehydrogenase, Chain A, domain 2"/>
    <property type="match status" value="1"/>
</dbReference>
<comment type="pathway">
    <text evidence="4">Amine and polyamine biosynthesis; betaine biosynthesis via choline pathway; betaine from betaine aldehyde: step 1/1.</text>
</comment>
<evidence type="ECO:0000259" key="7">
    <source>
        <dbReference type="Pfam" id="PF00171"/>
    </source>
</evidence>
<evidence type="ECO:0000256" key="3">
    <source>
        <dbReference type="ARBA" id="ARBA00023027"/>
    </source>
</evidence>
<dbReference type="PANTHER" id="PTHR43860:SF2">
    <property type="entry name" value="BETAINE ALDEHYDE DEHYDROGENASE-RELATED"/>
    <property type="match status" value="1"/>
</dbReference>
<keyword evidence="3" id="KW-0520">NAD</keyword>
<dbReference type="PROSITE" id="PS00687">
    <property type="entry name" value="ALDEHYDE_DEHYDR_GLU"/>
    <property type="match status" value="1"/>
</dbReference>
<dbReference type="InterPro" id="IPR016162">
    <property type="entry name" value="Ald_DH_N"/>
</dbReference>
<evidence type="ECO:0000256" key="6">
    <source>
        <dbReference type="RuleBase" id="RU003345"/>
    </source>
</evidence>
<comment type="similarity">
    <text evidence="1 6">Belongs to the aldehyde dehydrogenase family.</text>
</comment>
<dbReference type="InterPro" id="IPR016160">
    <property type="entry name" value="Ald_DH_CS_CYS"/>
</dbReference>
<gene>
    <name evidence="8" type="ORF">IE077_002663</name>
</gene>
<feature type="domain" description="Aldehyde dehydrogenase" evidence="7">
    <location>
        <begin position="118"/>
        <end position="581"/>
    </location>
</feature>
<keyword evidence="2 6" id="KW-0560">Oxidoreductase</keyword>
<dbReference type="PROSITE" id="PS00070">
    <property type="entry name" value="ALDEHYDE_DEHYDR_CYS"/>
    <property type="match status" value="1"/>
</dbReference>
<dbReference type="EMBL" id="JADAQX010000271">
    <property type="protein sequence ID" value="KAF8820917.1"/>
    <property type="molecule type" value="Genomic_DNA"/>
</dbReference>
<dbReference type="Gene3D" id="3.40.605.10">
    <property type="entry name" value="Aldehyde Dehydrogenase, Chain A, domain 1"/>
    <property type="match status" value="1"/>
</dbReference>
<sequence>MRGSQLFLIERLHASNSWTRKKRIEFTFLPSAARRLLSTSYFVYTPLKYRVNGIYTVKNCSDRMLSMSKYSVPIMASSLKYSTSQYTTDVPEEILQPLPAAMEENCLYINGMPCRPHSDETVGVYNPSTGRKIFCLPDADEVDVDRAVQAAHSAFPHWSALPSVQRGAFLVRIADLIEQGIRRFATLESFDTGKPLRESEVDISDVVTCLRLSASYADEFDEKRESSIDFENHEYRCKTRYEPYGVVGLITPWNYPLLMAIQKVAPAIAAGCTCVLKPSEYASMTCIEFSRICTLANLPNGVFNVITGLGRTAGEQLVKHPLIKKVSFTGSIPTGRAIMKNAADMIKPVHLELGGKSPMIIFYDVDLNATIDWIMMGIFWCAGQVCSATSRILIEASIYEKVCEQLKIAVEKLSIGPFDTKRTYDVGPVISKQQYDKIQKYMELAEEEGLSLLTGADKVFTDENYEGGYFIRPTIYKDVPITSKLWVEEIFGPVLCLRSFSTESEAIAEANNSPYGLAAAVMTSDDNRRKRILNSFEAGFVWGNCSQPVGQQLPFGGYKMSGFGRECGYDGFKEFLQLKTIVECNSTYSEKCFTK</sequence>
<name>A0ABQ7JAA0_9APIC</name>
<comment type="caution">
    <text evidence="8">The sequence shown here is derived from an EMBL/GenBank/DDBJ whole genome shotgun (WGS) entry which is preliminary data.</text>
</comment>
<dbReference type="PANTHER" id="PTHR43860">
    <property type="entry name" value="BETAINE ALDEHYDE DEHYDROGENASE"/>
    <property type="match status" value="1"/>
</dbReference>
<reference evidence="8 9" key="1">
    <citation type="journal article" date="2020" name="bioRxiv">
        <title>Metabolic contributions of an alphaproteobacterial endosymbiont in the apicomplexan Cardiosporidium cionae.</title>
        <authorList>
            <person name="Hunter E.S."/>
            <person name="Paight C.J."/>
            <person name="Lane C.E."/>
        </authorList>
    </citation>
    <scope>NUCLEOTIDE SEQUENCE [LARGE SCALE GENOMIC DNA]</scope>
    <source>
        <strain evidence="8">ESH_2018</strain>
    </source>
</reference>
<organism evidence="8 9">
    <name type="scientific">Cardiosporidium cionae</name>
    <dbReference type="NCBI Taxonomy" id="476202"/>
    <lineage>
        <taxon>Eukaryota</taxon>
        <taxon>Sar</taxon>
        <taxon>Alveolata</taxon>
        <taxon>Apicomplexa</taxon>
        <taxon>Aconoidasida</taxon>
        <taxon>Nephromycida</taxon>
        <taxon>Cardiosporidium</taxon>
    </lineage>
</organism>
<evidence type="ECO:0000256" key="2">
    <source>
        <dbReference type="ARBA" id="ARBA00023002"/>
    </source>
</evidence>
<accession>A0ABQ7JAA0</accession>
<feature type="active site" evidence="5">
    <location>
        <position position="352"/>
    </location>
</feature>
<proteinExistence type="inferred from homology"/>
<evidence type="ECO:0000256" key="1">
    <source>
        <dbReference type="ARBA" id="ARBA00009986"/>
    </source>
</evidence>
<dbReference type="InterPro" id="IPR015590">
    <property type="entry name" value="Aldehyde_DH_dom"/>
</dbReference>
<dbReference type="InterPro" id="IPR029510">
    <property type="entry name" value="Ald_DH_CS_GLU"/>
</dbReference>
<dbReference type="Proteomes" id="UP000823046">
    <property type="component" value="Unassembled WGS sequence"/>
</dbReference>
<evidence type="ECO:0000313" key="8">
    <source>
        <dbReference type="EMBL" id="KAF8820917.1"/>
    </source>
</evidence>
<dbReference type="Pfam" id="PF00171">
    <property type="entry name" value="Aldedh"/>
    <property type="match status" value="1"/>
</dbReference>
<dbReference type="InterPro" id="IPR016163">
    <property type="entry name" value="Ald_DH_C"/>
</dbReference>
<evidence type="ECO:0000256" key="4">
    <source>
        <dbReference type="ARBA" id="ARBA00037921"/>
    </source>
</evidence>
<dbReference type="SUPFAM" id="SSF53720">
    <property type="entry name" value="ALDH-like"/>
    <property type="match status" value="1"/>
</dbReference>
<evidence type="ECO:0000256" key="5">
    <source>
        <dbReference type="PROSITE-ProRule" id="PRU10007"/>
    </source>
</evidence>
<dbReference type="InterPro" id="IPR016161">
    <property type="entry name" value="Ald_DH/histidinol_DH"/>
</dbReference>
<protein>
    <submittedName>
        <fullName evidence="8">Betaine aldehyde dehydrogenase 1, chloroplastic</fullName>
    </submittedName>
</protein>
<keyword evidence="9" id="KW-1185">Reference proteome</keyword>